<dbReference type="AlphaFoldDB" id="A0A7J7JVD8"/>
<proteinExistence type="predicted"/>
<evidence type="ECO:0000313" key="4">
    <source>
        <dbReference type="Proteomes" id="UP000593567"/>
    </source>
</evidence>
<dbReference type="Proteomes" id="UP000593567">
    <property type="component" value="Unassembled WGS sequence"/>
</dbReference>
<dbReference type="PANTHER" id="PTHR46769">
    <property type="entry name" value="POLYCYSTIC KIDNEY AND HEPATIC DISEASE 1 (AUTOSOMAL RECESSIVE)-LIKE 1"/>
    <property type="match status" value="1"/>
</dbReference>
<dbReference type="InterPro" id="IPR052387">
    <property type="entry name" value="Fibrocystin"/>
</dbReference>
<keyword evidence="2" id="KW-1133">Transmembrane helix</keyword>
<keyword evidence="2" id="KW-0812">Transmembrane</keyword>
<evidence type="ECO:0000256" key="2">
    <source>
        <dbReference type="SAM" id="Phobius"/>
    </source>
</evidence>
<gene>
    <name evidence="3" type="ORF">EB796_012374</name>
</gene>
<accession>A0A7J7JVD8</accession>
<evidence type="ECO:0000313" key="3">
    <source>
        <dbReference type="EMBL" id="KAF6029306.1"/>
    </source>
</evidence>
<sequence>MYVTVSGEASVDIHMSNMIMLTFDLVMTEDQFFGEQLTSNLAIFFDIPPEKIRVVNVIPEDSVTERKKRAIDPGHIVVQIEIGGTPTLSINDTVTDGLSVEELNVLRDEIIDAAQTGELSAELGLPYSAVYVSVPLPDPDDPAWADIAADVEEDGIEIKLPAAFSLYTQPTSVLEGKKMDDIQVQLVNSDGELVSQFGNNNWVATVELETPPGLESSILYGGSMSAPIVNGWANFSDLIVSTPGSGYKLKFYASSPLNMTHIKGFTDSFDVERREMDAVITIPSTLTESESFDVKVELMEKGTNTPFSYNDWQSMSFSVFVSLNSVVNYTDGELVVSSTNWDVVDSNDGTSLITNLALSRMNGYVLDILVKSAPDASYGFTTISSPVVVYPAGYTVVNVFISEEVTLAFADSSSVDSTNLPYFEITLFNHLLHTYDNVSVAAVNCTEGLECKFTVGGAVDTVGDVILSLRESVEQETAAIMFDGSKYSVNEISVEGESTEETTVPAVAEDPNALPLWVIIVIACCAAVVIILIIIAVIVAKMKAGNSKVNDSSRSITPFFLEENMTYIGAPPTSTKLPQLEPRKADLERINESGMIILS</sequence>
<protein>
    <submittedName>
        <fullName evidence="3">CEMIP</fullName>
    </submittedName>
</protein>
<keyword evidence="1" id="KW-0732">Signal</keyword>
<dbReference type="PANTHER" id="PTHR46769:SF2">
    <property type="entry name" value="FIBROCYSTIN-L ISOFORM 2 PRECURSOR-RELATED"/>
    <property type="match status" value="1"/>
</dbReference>
<organism evidence="3 4">
    <name type="scientific">Bugula neritina</name>
    <name type="common">Brown bryozoan</name>
    <name type="synonym">Sertularia neritina</name>
    <dbReference type="NCBI Taxonomy" id="10212"/>
    <lineage>
        <taxon>Eukaryota</taxon>
        <taxon>Metazoa</taxon>
        <taxon>Spiralia</taxon>
        <taxon>Lophotrochozoa</taxon>
        <taxon>Bryozoa</taxon>
        <taxon>Gymnolaemata</taxon>
        <taxon>Cheilostomatida</taxon>
        <taxon>Flustrina</taxon>
        <taxon>Buguloidea</taxon>
        <taxon>Bugulidae</taxon>
        <taxon>Bugula</taxon>
    </lineage>
</organism>
<dbReference type="OrthoDB" id="120976at2759"/>
<comment type="caution">
    <text evidence="3">The sequence shown here is derived from an EMBL/GenBank/DDBJ whole genome shotgun (WGS) entry which is preliminary data.</text>
</comment>
<reference evidence="3" key="1">
    <citation type="submission" date="2020-06" db="EMBL/GenBank/DDBJ databases">
        <title>Draft genome of Bugula neritina, a colonial animal packing powerful symbionts and potential medicines.</title>
        <authorList>
            <person name="Rayko M."/>
        </authorList>
    </citation>
    <scope>NUCLEOTIDE SEQUENCE [LARGE SCALE GENOMIC DNA]</scope>
    <source>
        <strain evidence="3">Kwan_BN1</strain>
    </source>
</reference>
<keyword evidence="2" id="KW-0472">Membrane</keyword>
<feature type="transmembrane region" description="Helical" evidence="2">
    <location>
        <begin position="514"/>
        <end position="540"/>
    </location>
</feature>
<evidence type="ECO:0000256" key="1">
    <source>
        <dbReference type="ARBA" id="ARBA00022729"/>
    </source>
</evidence>
<name>A0A7J7JVD8_BUGNE</name>
<dbReference type="EMBL" id="VXIV02001831">
    <property type="protein sequence ID" value="KAF6029306.1"/>
    <property type="molecule type" value="Genomic_DNA"/>
</dbReference>
<keyword evidence="4" id="KW-1185">Reference proteome</keyword>